<name>A0A183FLC9_HELPZ</name>
<proteinExistence type="predicted"/>
<evidence type="ECO:0000313" key="3">
    <source>
        <dbReference type="WBParaSite" id="HPBE_0000805301-mRNA-1"/>
    </source>
</evidence>
<dbReference type="AlphaFoldDB" id="A0A183FLC9"/>
<keyword evidence="2" id="KW-1185">Reference proteome</keyword>
<reference evidence="1 2" key="1">
    <citation type="submission" date="2018-11" db="EMBL/GenBank/DDBJ databases">
        <authorList>
            <consortium name="Pathogen Informatics"/>
        </authorList>
    </citation>
    <scope>NUCLEOTIDE SEQUENCE [LARGE SCALE GENOMIC DNA]</scope>
</reference>
<protein>
    <submittedName>
        <fullName evidence="3">DUF4834 domain-containing protein</fullName>
    </submittedName>
</protein>
<organism evidence="2 3">
    <name type="scientific">Heligmosomoides polygyrus</name>
    <name type="common">Parasitic roundworm</name>
    <dbReference type="NCBI Taxonomy" id="6339"/>
    <lineage>
        <taxon>Eukaryota</taxon>
        <taxon>Metazoa</taxon>
        <taxon>Ecdysozoa</taxon>
        <taxon>Nematoda</taxon>
        <taxon>Chromadorea</taxon>
        <taxon>Rhabditida</taxon>
        <taxon>Rhabditina</taxon>
        <taxon>Rhabditomorpha</taxon>
        <taxon>Strongyloidea</taxon>
        <taxon>Heligmosomidae</taxon>
        <taxon>Heligmosomoides</taxon>
    </lineage>
</organism>
<dbReference type="WBParaSite" id="HPBE_0000805301-mRNA-1">
    <property type="protein sequence ID" value="HPBE_0000805301-mRNA-1"/>
    <property type="gene ID" value="HPBE_0000805301"/>
</dbReference>
<accession>A0A3P7XJX0</accession>
<dbReference type="Proteomes" id="UP000050761">
    <property type="component" value="Unassembled WGS sequence"/>
</dbReference>
<evidence type="ECO:0000313" key="2">
    <source>
        <dbReference type="Proteomes" id="UP000050761"/>
    </source>
</evidence>
<reference evidence="3" key="2">
    <citation type="submission" date="2019-09" db="UniProtKB">
        <authorList>
            <consortium name="WormBaseParasite"/>
        </authorList>
    </citation>
    <scope>IDENTIFICATION</scope>
</reference>
<dbReference type="EMBL" id="UZAH01026043">
    <property type="protein sequence ID" value="VDO74691.1"/>
    <property type="molecule type" value="Genomic_DNA"/>
</dbReference>
<evidence type="ECO:0000313" key="1">
    <source>
        <dbReference type="EMBL" id="VDO74691.1"/>
    </source>
</evidence>
<dbReference type="OrthoDB" id="5860671at2759"/>
<gene>
    <name evidence="1" type="ORF">HPBE_LOCUS8054</name>
</gene>
<sequence>MFFAVLDILTNHVRNLVRRKNKAMPSTPRNSMNNIAEMNEAEANEDLARDYMAAYQARVYKRSEPIDIVYPKPTW</sequence>
<accession>A0A183FLC9</accession>